<keyword evidence="1" id="KW-1133">Transmembrane helix</keyword>
<gene>
    <name evidence="2" type="ORF">IPN02_16500</name>
</gene>
<dbReference type="Proteomes" id="UP000727993">
    <property type="component" value="Unassembled WGS sequence"/>
</dbReference>
<keyword evidence="1" id="KW-0812">Transmembrane</keyword>
<evidence type="ECO:0000256" key="1">
    <source>
        <dbReference type="SAM" id="Phobius"/>
    </source>
</evidence>
<name>A0A936TG30_9ACTN</name>
<protein>
    <submittedName>
        <fullName evidence="2">Uncharacterized protein</fullName>
    </submittedName>
</protein>
<dbReference type="EMBL" id="JADJZA010000009">
    <property type="protein sequence ID" value="MBK9298394.1"/>
    <property type="molecule type" value="Genomic_DNA"/>
</dbReference>
<feature type="transmembrane region" description="Helical" evidence="1">
    <location>
        <begin position="32"/>
        <end position="56"/>
    </location>
</feature>
<dbReference type="AlphaFoldDB" id="A0A936TG30"/>
<keyword evidence="1" id="KW-0472">Membrane</keyword>
<sequence length="86" mass="8871">MIFLPAFRILVPGSLGLQGVTMLLGPLGSNGLTTLATTLTSMIGISLGVLLGLSFVERDPDRAWFGDVSAANDVPAEETATPAEPT</sequence>
<evidence type="ECO:0000313" key="2">
    <source>
        <dbReference type="EMBL" id="MBK9298394.1"/>
    </source>
</evidence>
<comment type="caution">
    <text evidence="2">The sequence shown here is derived from an EMBL/GenBank/DDBJ whole genome shotgun (WGS) entry which is preliminary data.</text>
</comment>
<reference evidence="2 3" key="1">
    <citation type="submission" date="2020-10" db="EMBL/GenBank/DDBJ databases">
        <title>Connecting structure to function with the recovery of over 1000 high-quality activated sludge metagenome-assembled genomes encoding full-length rRNA genes using long-read sequencing.</title>
        <authorList>
            <person name="Singleton C.M."/>
            <person name="Petriglieri F."/>
            <person name="Kristensen J.M."/>
            <person name="Kirkegaard R.H."/>
            <person name="Michaelsen T.Y."/>
            <person name="Andersen M.H."/>
            <person name="Karst S.M."/>
            <person name="Dueholm M.S."/>
            <person name="Nielsen P.H."/>
            <person name="Albertsen M."/>
        </authorList>
    </citation>
    <scope>NUCLEOTIDE SEQUENCE [LARGE SCALE GENOMIC DNA]</scope>
    <source>
        <strain evidence="2">Lyne_18-Q3-R50-59_MAXAC.006</strain>
    </source>
</reference>
<proteinExistence type="predicted"/>
<evidence type="ECO:0000313" key="3">
    <source>
        <dbReference type="Proteomes" id="UP000727993"/>
    </source>
</evidence>
<accession>A0A936TG30</accession>
<organism evidence="2 3">
    <name type="scientific">Candidatus Neomicrothrix subdominans</name>
    <dbReference type="NCBI Taxonomy" id="2954438"/>
    <lineage>
        <taxon>Bacteria</taxon>
        <taxon>Bacillati</taxon>
        <taxon>Actinomycetota</taxon>
        <taxon>Acidimicrobiia</taxon>
        <taxon>Acidimicrobiales</taxon>
        <taxon>Microthrixaceae</taxon>
        <taxon>Candidatus Neomicrothrix</taxon>
    </lineage>
</organism>